<keyword evidence="2" id="KW-1185">Reference proteome</keyword>
<protein>
    <submittedName>
        <fullName evidence="1">Pilus assembly protein</fullName>
    </submittedName>
</protein>
<dbReference type="KEGG" id="mhey:H2LOC_000555"/>
<evidence type="ECO:0000313" key="1">
    <source>
        <dbReference type="EMBL" id="QGM47882.1"/>
    </source>
</evidence>
<dbReference type="AlphaFoldDB" id="A0A6B8KJL0"/>
<accession>A0A6B8KJL0</accession>
<gene>
    <name evidence="1" type="ORF">H2LOC_000555</name>
</gene>
<dbReference type="EMBL" id="CP046052">
    <property type="protein sequence ID" value="QGM47882.1"/>
    <property type="molecule type" value="Genomic_DNA"/>
</dbReference>
<organism evidence="1 2">
    <name type="scientific">Methylocystis heyeri</name>
    <dbReference type="NCBI Taxonomy" id="391905"/>
    <lineage>
        <taxon>Bacteria</taxon>
        <taxon>Pseudomonadati</taxon>
        <taxon>Pseudomonadota</taxon>
        <taxon>Alphaproteobacteria</taxon>
        <taxon>Hyphomicrobiales</taxon>
        <taxon>Methylocystaceae</taxon>
        <taxon>Methylocystis</taxon>
    </lineage>
</organism>
<reference evidence="1 2" key="1">
    <citation type="submission" date="2019-11" db="EMBL/GenBank/DDBJ databases">
        <title>The genome sequence of Methylocystis heyeri.</title>
        <authorList>
            <person name="Oshkin I.Y."/>
            <person name="Miroshnikov K."/>
            <person name="Dedysh S.N."/>
        </authorList>
    </citation>
    <scope>NUCLEOTIDE SEQUENCE [LARGE SCALE GENOMIC DNA]</scope>
    <source>
        <strain evidence="1 2">H2</strain>
    </source>
</reference>
<dbReference type="OrthoDB" id="7628565at2"/>
<dbReference type="Proteomes" id="UP000309061">
    <property type="component" value="Chromosome"/>
</dbReference>
<proteinExistence type="predicted"/>
<sequence length="384" mass="39224">MATIGVALDYAMLARQKSQLQAMVDSSALRAARELHLAQVGSSDVVTSIAKNYLQAALSRSGPQLASAATDVALLNNNSSLQVAATAVYRTQFLHIPVNIGARAVATASGFPICALGLNQQAPGTIHLEANARVTAQFCAVQSNSTNPQGLSGAGNSVLTAASICSAGGKVGNKVNYSPDPLTDCPVLPDPLASRPAPAIGPCNYNNEVVSSGTVALLPGVYCGGLHVTGGANVTLTPGVYIMKAGPLLVDNGSTFTAQSAGVFLHGAGANFQFDASTSISMTAPQSGVMAGMLLFEDPSAPAGGAHQILSNNAPLLLGTIYTPKGTLVIDTNNYVAQQSAFTIIVANKMQLYGGPNLVLNSNYHLTNVPVPGGLDVGYPYLSK</sequence>
<name>A0A6B8KJL0_9HYPH</name>
<evidence type="ECO:0000313" key="2">
    <source>
        <dbReference type="Proteomes" id="UP000309061"/>
    </source>
</evidence>